<dbReference type="EMBL" id="GBXM01028841">
    <property type="protein sequence ID" value="JAH79736.1"/>
    <property type="molecule type" value="Transcribed_RNA"/>
</dbReference>
<organism evidence="1">
    <name type="scientific">Anguilla anguilla</name>
    <name type="common">European freshwater eel</name>
    <name type="synonym">Muraena anguilla</name>
    <dbReference type="NCBI Taxonomy" id="7936"/>
    <lineage>
        <taxon>Eukaryota</taxon>
        <taxon>Metazoa</taxon>
        <taxon>Chordata</taxon>
        <taxon>Craniata</taxon>
        <taxon>Vertebrata</taxon>
        <taxon>Euteleostomi</taxon>
        <taxon>Actinopterygii</taxon>
        <taxon>Neopterygii</taxon>
        <taxon>Teleostei</taxon>
        <taxon>Anguilliformes</taxon>
        <taxon>Anguillidae</taxon>
        <taxon>Anguilla</taxon>
    </lineage>
</organism>
<protein>
    <submittedName>
        <fullName evidence="1">Uncharacterized protein</fullName>
    </submittedName>
</protein>
<evidence type="ECO:0000313" key="1">
    <source>
        <dbReference type="EMBL" id="JAH79736.1"/>
    </source>
</evidence>
<proteinExistence type="predicted"/>
<reference evidence="1" key="1">
    <citation type="submission" date="2014-11" db="EMBL/GenBank/DDBJ databases">
        <authorList>
            <person name="Amaro Gonzalez C."/>
        </authorList>
    </citation>
    <scope>NUCLEOTIDE SEQUENCE</scope>
</reference>
<accession>A0A0E9VP00</accession>
<dbReference type="AlphaFoldDB" id="A0A0E9VP00"/>
<sequence>MSKFPKCLFFLYAAVDGNSDSED</sequence>
<reference evidence="1" key="2">
    <citation type="journal article" date="2015" name="Fish Shellfish Immunol.">
        <title>Early steps in the European eel (Anguilla anguilla)-Vibrio vulnificus interaction in the gills: Role of the RtxA13 toxin.</title>
        <authorList>
            <person name="Callol A."/>
            <person name="Pajuelo D."/>
            <person name="Ebbesson L."/>
            <person name="Teles M."/>
            <person name="MacKenzie S."/>
            <person name="Amaro C."/>
        </authorList>
    </citation>
    <scope>NUCLEOTIDE SEQUENCE</scope>
</reference>
<name>A0A0E9VP00_ANGAN</name>